<feature type="region of interest" description="Disordered" evidence="1">
    <location>
        <begin position="12"/>
        <end position="33"/>
    </location>
</feature>
<comment type="caution">
    <text evidence="2">The sequence shown here is derived from an EMBL/GenBank/DDBJ whole genome shotgun (WGS) entry which is preliminary data.</text>
</comment>
<feature type="compositionally biased region" description="Low complexity" evidence="1">
    <location>
        <begin position="215"/>
        <end position="234"/>
    </location>
</feature>
<accession>A0A840IHV7</accession>
<feature type="compositionally biased region" description="Low complexity" evidence="1">
    <location>
        <begin position="257"/>
        <end position="349"/>
    </location>
</feature>
<protein>
    <submittedName>
        <fullName evidence="2">Uncharacterized protein</fullName>
    </submittedName>
</protein>
<evidence type="ECO:0000313" key="3">
    <source>
        <dbReference type="Proteomes" id="UP000585272"/>
    </source>
</evidence>
<name>A0A840IHV7_9ACTN</name>
<keyword evidence="3" id="KW-1185">Reference proteome</keyword>
<dbReference type="Proteomes" id="UP000585272">
    <property type="component" value="Unassembled WGS sequence"/>
</dbReference>
<evidence type="ECO:0000313" key="2">
    <source>
        <dbReference type="EMBL" id="MBB4664637.1"/>
    </source>
</evidence>
<feature type="region of interest" description="Disordered" evidence="1">
    <location>
        <begin position="104"/>
        <end position="158"/>
    </location>
</feature>
<dbReference type="RefSeq" id="WP_183344846.1">
    <property type="nucleotide sequence ID" value="NZ_JACHNU010000008.1"/>
</dbReference>
<reference evidence="2 3" key="1">
    <citation type="submission" date="2020-08" db="EMBL/GenBank/DDBJ databases">
        <title>Genomic Encyclopedia of Archaeal and Bacterial Type Strains, Phase II (KMG-II): from individual species to whole genera.</title>
        <authorList>
            <person name="Goeker M."/>
        </authorList>
    </citation>
    <scope>NUCLEOTIDE SEQUENCE [LARGE SCALE GENOMIC DNA]</scope>
    <source>
        <strain evidence="2 3">DSM 23288</strain>
    </source>
</reference>
<feature type="region of interest" description="Disordered" evidence="1">
    <location>
        <begin position="202"/>
        <end position="349"/>
    </location>
</feature>
<organism evidence="2 3">
    <name type="scientific">Conexibacter arvalis</name>
    <dbReference type="NCBI Taxonomy" id="912552"/>
    <lineage>
        <taxon>Bacteria</taxon>
        <taxon>Bacillati</taxon>
        <taxon>Actinomycetota</taxon>
        <taxon>Thermoleophilia</taxon>
        <taxon>Solirubrobacterales</taxon>
        <taxon>Conexibacteraceae</taxon>
        <taxon>Conexibacter</taxon>
    </lineage>
</organism>
<proteinExistence type="predicted"/>
<feature type="compositionally biased region" description="Basic and acidic residues" evidence="1">
    <location>
        <begin position="149"/>
        <end position="158"/>
    </location>
</feature>
<gene>
    <name evidence="2" type="ORF">BDZ31_004252</name>
</gene>
<dbReference type="AlphaFoldDB" id="A0A840IHV7"/>
<evidence type="ECO:0000256" key="1">
    <source>
        <dbReference type="SAM" id="MobiDB-lite"/>
    </source>
</evidence>
<dbReference type="EMBL" id="JACHNU010000008">
    <property type="protein sequence ID" value="MBB4664637.1"/>
    <property type="molecule type" value="Genomic_DNA"/>
</dbReference>
<feature type="compositionally biased region" description="Pro residues" evidence="1">
    <location>
        <begin position="18"/>
        <end position="29"/>
    </location>
</feature>
<sequence>MADLLRDLLARLGRGAPSAPPPPPAPAVPPADAAAAAALAREAATPFGYRRPAAELLASFGGTGAEERRRATVALAAAGIAADPPLTDAEPAQFIQLRRIEAVAPPAHDGGRPAAVADTADPGGGSSHRSTAARGADSPAPTSPPVAPDRPRPAAERVAARFAPSAPIARDRRLAAGATGLAALAVVIVLAVALRGMTDDGDRAASALPPEPHAAADTTASAPAPTTPARTTATVSPDGRPPRTTATIPAASDGRQSRTTATTPAAPARRPARTTATSPAAPARRPSRTTATSPAASGGRQARPTATTPAAPARRPSRATATPHVASTTRGRGTAPPATAPSSRPSPRAVTLRIVPSEESYVCIADGSGATVWEGMLTGPYTARKRKLTIRVGVATARITANGRAVRVTKAPGAFELTPRGIRELPGDARVCGAALAAPPAGEPSAPPATG</sequence>